<protein>
    <recommendedName>
        <fullName evidence="1">PORR domain-containing protein</fullName>
    </recommendedName>
</protein>
<reference evidence="2" key="1">
    <citation type="submission" date="2018-02" db="EMBL/GenBank/DDBJ databases">
        <authorList>
            <person name="Cohen D.B."/>
            <person name="Kent A.D."/>
        </authorList>
    </citation>
    <scope>NUCLEOTIDE SEQUENCE</scope>
</reference>
<name>A0A2N9GY10_FAGSY</name>
<feature type="domain" description="PORR" evidence="1">
    <location>
        <begin position="1"/>
        <end position="291"/>
    </location>
</feature>
<dbReference type="AlphaFoldDB" id="A0A2N9GY10"/>
<accession>A0A2N9GY10</accession>
<organism evidence="2">
    <name type="scientific">Fagus sylvatica</name>
    <name type="common">Beechnut</name>
    <dbReference type="NCBI Taxonomy" id="28930"/>
    <lineage>
        <taxon>Eukaryota</taxon>
        <taxon>Viridiplantae</taxon>
        <taxon>Streptophyta</taxon>
        <taxon>Embryophyta</taxon>
        <taxon>Tracheophyta</taxon>
        <taxon>Spermatophyta</taxon>
        <taxon>Magnoliopsida</taxon>
        <taxon>eudicotyledons</taxon>
        <taxon>Gunneridae</taxon>
        <taxon>Pentapetalae</taxon>
        <taxon>rosids</taxon>
        <taxon>fabids</taxon>
        <taxon>Fagales</taxon>
        <taxon>Fagaceae</taxon>
        <taxon>Fagus</taxon>
    </lineage>
</organism>
<evidence type="ECO:0000313" key="2">
    <source>
        <dbReference type="EMBL" id="SPD04418.1"/>
    </source>
</evidence>
<dbReference type="PANTHER" id="PTHR31476:SF12">
    <property type="entry name" value="UBIQUITIN CARBOXYL-TERMINAL HYDROLASE FAMILY PROTEIN"/>
    <property type="match status" value="1"/>
</dbReference>
<sequence>MSRWRNIVGLNITVGSFIHKYPHVFDLFKDPIRRNLCCRVRQKMKLLIEEEENAVKEWELEAVRRVKKLLMMSVNGSLGVHALRLIRRELGLPDDFRDSVLAKYTADFRLVGLEIVELVDRDESLGVAKVEIWREKEYREKWLSEFETKYAFPIHFPTGFKIVAGFRDKLKNWQRLPYLKPYERKEVVRVRTCGGIERFEKRAVGILHEFLSLMVENKVEVERLAHFKRDLAMEVNVRELLLEHPGIFYISTKGNAQTVFLREAYSKGCLIEPNPIYIVRRKMLDLVLQGCRSTRELAADREIKEESTFRGCKADGGKRDGDWVIPILENFDNGNPYNSMSEISE</sequence>
<dbReference type="Pfam" id="PF11955">
    <property type="entry name" value="PORR"/>
    <property type="match status" value="1"/>
</dbReference>
<dbReference type="InterPro" id="IPR045040">
    <property type="entry name" value="PORR_fam"/>
</dbReference>
<dbReference type="EMBL" id="OIVN01002535">
    <property type="protein sequence ID" value="SPD04418.1"/>
    <property type="molecule type" value="Genomic_DNA"/>
</dbReference>
<proteinExistence type="predicted"/>
<gene>
    <name evidence="2" type="ORF">FSB_LOCUS32300</name>
</gene>
<dbReference type="GO" id="GO:0003723">
    <property type="term" value="F:RNA binding"/>
    <property type="evidence" value="ECO:0007669"/>
    <property type="project" value="InterPro"/>
</dbReference>
<dbReference type="InterPro" id="IPR021099">
    <property type="entry name" value="PORR_domain"/>
</dbReference>
<evidence type="ECO:0000259" key="1">
    <source>
        <dbReference type="Pfam" id="PF11955"/>
    </source>
</evidence>
<dbReference type="PANTHER" id="PTHR31476">
    <property type="entry name" value="PROTEIN WHAT'S THIS FACTOR 1 HOMOLOG, CHLOROPLASTIC"/>
    <property type="match status" value="1"/>
</dbReference>